<evidence type="ECO:0000256" key="9">
    <source>
        <dbReference type="ARBA" id="ARBA00022777"/>
    </source>
</evidence>
<name>A0ABW3RYI6_9BACL</name>
<dbReference type="Gene3D" id="1.20.5.1930">
    <property type="match status" value="1"/>
</dbReference>
<comment type="catalytic activity">
    <reaction evidence="1">
        <text>ATP + protein L-histidine = ADP + protein N-phospho-L-histidine.</text>
        <dbReference type="EC" id="2.7.13.3"/>
    </reaction>
</comment>
<sequence>MNITAQFLIITLLILTIAMLAIYSISYEIAKRQVLNFGEEMLEHKLKETIGFLDAMNQRVEAGDMKLEEAQEMVKVYLLGPKNPDGSRDLAKSKMSSSEYMYVWAIRPDGTMEMHPSNYEGRNLWNMNIEGKYIVRDTWTNPAKWGHVFRENFERPGEPAYTSIAYEEYYAPWDWIVGAGGREGMIYKQRLDSMKSTFLWVMGGLFLAAFTLIVLFCRRLIYKLDKISSALNEVSRGNLKQNIHFRLQDEFSVLADSFNQMVDQLKNRMEHDGSQPSINIKSKQYLRQLSESESRLIKLTNYKVLHAQEEERKRISRDLHDGIGQVLYSVIVALRLVNRDQEFSDTKMQKYLMNVEASTTQAIYELKTIINELRPTALEKYGLIPAIKTYISTFETKWRMAVHFDENTNRRRYPPEIETAVYRVFQEALLNAGKYSKSDEIIIVLREREQALEIIIQDFGVGFNISEKSLGVNGLGFGLYGMKERVILLNGTFNIDSELGLGTKIDIIIPISEE</sequence>
<dbReference type="InterPro" id="IPR033480">
    <property type="entry name" value="sCache_2"/>
</dbReference>
<dbReference type="SMART" id="SM01049">
    <property type="entry name" value="Cache_2"/>
    <property type="match status" value="1"/>
</dbReference>
<dbReference type="PANTHER" id="PTHR24421">
    <property type="entry name" value="NITRATE/NITRITE SENSOR PROTEIN NARX-RELATED"/>
    <property type="match status" value="1"/>
</dbReference>
<feature type="domain" description="HAMP" evidence="16">
    <location>
        <begin position="218"/>
        <end position="270"/>
    </location>
</feature>
<evidence type="ECO:0000256" key="13">
    <source>
        <dbReference type="ARBA" id="ARBA00023136"/>
    </source>
</evidence>
<keyword evidence="18" id="KW-1185">Reference proteome</keyword>
<dbReference type="Pfam" id="PF17200">
    <property type="entry name" value="sCache_2"/>
    <property type="match status" value="1"/>
</dbReference>
<evidence type="ECO:0000256" key="10">
    <source>
        <dbReference type="ARBA" id="ARBA00022840"/>
    </source>
</evidence>
<keyword evidence="5" id="KW-0597">Phosphoprotein</keyword>
<dbReference type="CDD" id="cd06225">
    <property type="entry name" value="HAMP"/>
    <property type="match status" value="1"/>
</dbReference>
<dbReference type="InterPro" id="IPR011712">
    <property type="entry name" value="Sig_transdc_His_kin_sub3_dim/P"/>
</dbReference>
<gene>
    <name evidence="17" type="ORF">ACFQ3W_11805</name>
</gene>
<dbReference type="InterPro" id="IPR005467">
    <property type="entry name" value="His_kinase_dom"/>
</dbReference>
<dbReference type="CDD" id="cd16917">
    <property type="entry name" value="HATPase_UhpB-NarQ-NarX-like"/>
    <property type="match status" value="1"/>
</dbReference>
<accession>A0ABW3RYI6</accession>
<dbReference type="SUPFAM" id="SSF55874">
    <property type="entry name" value="ATPase domain of HSP90 chaperone/DNA topoisomerase II/histidine kinase"/>
    <property type="match status" value="1"/>
</dbReference>
<evidence type="ECO:0000256" key="5">
    <source>
        <dbReference type="ARBA" id="ARBA00022553"/>
    </source>
</evidence>
<dbReference type="Pfam" id="PF07730">
    <property type="entry name" value="HisKA_3"/>
    <property type="match status" value="1"/>
</dbReference>
<feature type="transmembrane region" description="Helical" evidence="14">
    <location>
        <begin position="6"/>
        <end position="25"/>
    </location>
</feature>
<dbReference type="SMART" id="SM00304">
    <property type="entry name" value="HAMP"/>
    <property type="match status" value="1"/>
</dbReference>
<evidence type="ECO:0000256" key="2">
    <source>
        <dbReference type="ARBA" id="ARBA00004651"/>
    </source>
</evidence>
<keyword evidence="13 14" id="KW-0472">Membrane</keyword>
<evidence type="ECO:0000256" key="7">
    <source>
        <dbReference type="ARBA" id="ARBA00022692"/>
    </source>
</evidence>
<evidence type="ECO:0000256" key="8">
    <source>
        <dbReference type="ARBA" id="ARBA00022741"/>
    </source>
</evidence>
<dbReference type="Gene3D" id="3.30.450.20">
    <property type="entry name" value="PAS domain"/>
    <property type="match status" value="1"/>
</dbReference>
<reference evidence="18" key="1">
    <citation type="journal article" date="2019" name="Int. J. Syst. Evol. Microbiol.">
        <title>The Global Catalogue of Microorganisms (GCM) 10K type strain sequencing project: providing services to taxonomists for standard genome sequencing and annotation.</title>
        <authorList>
            <consortium name="The Broad Institute Genomics Platform"/>
            <consortium name="The Broad Institute Genome Sequencing Center for Infectious Disease"/>
            <person name="Wu L."/>
            <person name="Ma J."/>
        </authorList>
    </citation>
    <scope>NUCLEOTIDE SEQUENCE [LARGE SCALE GENOMIC DNA]</scope>
    <source>
        <strain evidence="18">CCUG 59189</strain>
    </source>
</reference>
<dbReference type="PANTHER" id="PTHR24421:SF10">
    <property type="entry name" value="NITRATE_NITRITE SENSOR PROTEIN NARQ"/>
    <property type="match status" value="1"/>
</dbReference>
<keyword evidence="12" id="KW-0902">Two-component regulatory system</keyword>
<comment type="subcellular location">
    <subcellularLocation>
        <location evidence="2">Cell membrane</location>
        <topology evidence="2">Multi-pass membrane protein</topology>
    </subcellularLocation>
</comment>
<keyword evidence="10" id="KW-0067">ATP-binding</keyword>
<keyword evidence="11 14" id="KW-1133">Transmembrane helix</keyword>
<dbReference type="EMBL" id="JBHTLM010000007">
    <property type="protein sequence ID" value="MFD1176980.1"/>
    <property type="molecule type" value="Genomic_DNA"/>
</dbReference>
<evidence type="ECO:0000313" key="17">
    <source>
        <dbReference type="EMBL" id="MFD1176980.1"/>
    </source>
</evidence>
<dbReference type="PROSITE" id="PS50885">
    <property type="entry name" value="HAMP"/>
    <property type="match status" value="1"/>
</dbReference>
<dbReference type="Gene3D" id="6.10.340.10">
    <property type="match status" value="1"/>
</dbReference>
<evidence type="ECO:0000256" key="12">
    <source>
        <dbReference type="ARBA" id="ARBA00023012"/>
    </source>
</evidence>
<keyword evidence="4" id="KW-1003">Cell membrane</keyword>
<protein>
    <recommendedName>
        <fullName evidence="3">histidine kinase</fullName>
        <ecNumber evidence="3">2.7.13.3</ecNumber>
    </recommendedName>
</protein>
<dbReference type="SUPFAM" id="SSF158472">
    <property type="entry name" value="HAMP domain-like"/>
    <property type="match status" value="1"/>
</dbReference>
<dbReference type="Proteomes" id="UP001597262">
    <property type="component" value="Unassembled WGS sequence"/>
</dbReference>
<dbReference type="Pfam" id="PF02518">
    <property type="entry name" value="HATPase_c"/>
    <property type="match status" value="1"/>
</dbReference>
<dbReference type="InterPro" id="IPR003594">
    <property type="entry name" value="HATPase_dom"/>
</dbReference>
<dbReference type="InterPro" id="IPR050482">
    <property type="entry name" value="Sensor_HK_TwoCompSys"/>
</dbReference>
<evidence type="ECO:0000256" key="6">
    <source>
        <dbReference type="ARBA" id="ARBA00022679"/>
    </source>
</evidence>
<evidence type="ECO:0000259" key="15">
    <source>
        <dbReference type="PROSITE" id="PS50109"/>
    </source>
</evidence>
<dbReference type="Pfam" id="PF00672">
    <property type="entry name" value="HAMP"/>
    <property type="match status" value="1"/>
</dbReference>
<evidence type="ECO:0000256" key="4">
    <source>
        <dbReference type="ARBA" id="ARBA00022475"/>
    </source>
</evidence>
<dbReference type="InterPro" id="IPR036890">
    <property type="entry name" value="HATPase_C_sf"/>
</dbReference>
<dbReference type="SMART" id="SM00387">
    <property type="entry name" value="HATPase_c"/>
    <property type="match status" value="1"/>
</dbReference>
<evidence type="ECO:0000256" key="11">
    <source>
        <dbReference type="ARBA" id="ARBA00022989"/>
    </source>
</evidence>
<dbReference type="Gene3D" id="3.30.565.10">
    <property type="entry name" value="Histidine kinase-like ATPase, C-terminal domain"/>
    <property type="match status" value="1"/>
</dbReference>
<evidence type="ECO:0000256" key="14">
    <source>
        <dbReference type="SAM" id="Phobius"/>
    </source>
</evidence>
<evidence type="ECO:0000259" key="16">
    <source>
        <dbReference type="PROSITE" id="PS50885"/>
    </source>
</evidence>
<feature type="transmembrane region" description="Helical" evidence="14">
    <location>
        <begin position="197"/>
        <end position="216"/>
    </location>
</feature>
<dbReference type="EC" id="2.7.13.3" evidence="3"/>
<keyword evidence="9" id="KW-0418">Kinase</keyword>
<comment type="caution">
    <text evidence="17">The sequence shown here is derived from an EMBL/GenBank/DDBJ whole genome shotgun (WGS) entry which is preliminary data.</text>
</comment>
<evidence type="ECO:0000313" key="18">
    <source>
        <dbReference type="Proteomes" id="UP001597262"/>
    </source>
</evidence>
<proteinExistence type="predicted"/>
<organism evidence="17 18">
    <name type="scientific">Paenibacillus puldeungensis</name>
    <dbReference type="NCBI Taxonomy" id="696536"/>
    <lineage>
        <taxon>Bacteria</taxon>
        <taxon>Bacillati</taxon>
        <taxon>Bacillota</taxon>
        <taxon>Bacilli</taxon>
        <taxon>Bacillales</taxon>
        <taxon>Paenibacillaceae</taxon>
        <taxon>Paenibacillus</taxon>
    </lineage>
</organism>
<keyword evidence="8" id="KW-0547">Nucleotide-binding</keyword>
<feature type="domain" description="Histidine kinase" evidence="15">
    <location>
        <begin position="314"/>
        <end position="513"/>
    </location>
</feature>
<dbReference type="InterPro" id="IPR003660">
    <property type="entry name" value="HAMP_dom"/>
</dbReference>
<evidence type="ECO:0000256" key="1">
    <source>
        <dbReference type="ARBA" id="ARBA00000085"/>
    </source>
</evidence>
<evidence type="ECO:0000256" key="3">
    <source>
        <dbReference type="ARBA" id="ARBA00012438"/>
    </source>
</evidence>
<keyword evidence="6" id="KW-0808">Transferase</keyword>
<keyword evidence="7 14" id="KW-0812">Transmembrane</keyword>
<dbReference type="PROSITE" id="PS50109">
    <property type="entry name" value="HIS_KIN"/>
    <property type="match status" value="1"/>
</dbReference>